<organism evidence="1 2">
    <name type="scientific">Albimonas pacifica</name>
    <dbReference type="NCBI Taxonomy" id="1114924"/>
    <lineage>
        <taxon>Bacteria</taxon>
        <taxon>Pseudomonadati</taxon>
        <taxon>Pseudomonadota</taxon>
        <taxon>Alphaproteobacteria</taxon>
        <taxon>Rhodobacterales</taxon>
        <taxon>Paracoccaceae</taxon>
        <taxon>Albimonas</taxon>
    </lineage>
</organism>
<accession>A0A1I3C252</accession>
<sequence>MTTLAITAGPFRFLGVLNEAQCPLTCAKIREALPFDGQAIHVRWSGEAVWAPLGDLDFGVPYEDATCHPAPGQFLLFPGGKGKVSETEILLAYGPCSFASKAGPLAGNPFATIVSGLDKLKELGPMTLWKGAQTLKIELAEGATQAD</sequence>
<dbReference type="InterPro" id="IPR024532">
    <property type="entry name" value="DUF3830"/>
</dbReference>
<name>A0A1I3C252_9RHOB</name>
<reference evidence="1 2" key="1">
    <citation type="submission" date="2016-10" db="EMBL/GenBank/DDBJ databases">
        <authorList>
            <person name="de Groot N.N."/>
        </authorList>
    </citation>
    <scope>NUCLEOTIDE SEQUENCE [LARGE SCALE GENOMIC DNA]</scope>
    <source>
        <strain evidence="1 2">CGMCC 1.11030</strain>
    </source>
</reference>
<protein>
    <recommendedName>
        <fullName evidence="3">Cyclophilin-like superfamily protein</fullName>
    </recommendedName>
</protein>
<dbReference type="Pfam" id="PF12903">
    <property type="entry name" value="DUF3830"/>
    <property type="match status" value="1"/>
</dbReference>
<dbReference type="Gene3D" id="2.40.100.20">
    <property type="match status" value="1"/>
</dbReference>
<keyword evidence="2" id="KW-1185">Reference proteome</keyword>
<evidence type="ECO:0000313" key="2">
    <source>
        <dbReference type="Proteomes" id="UP000199377"/>
    </source>
</evidence>
<proteinExistence type="predicted"/>
<dbReference type="EMBL" id="FOQH01000001">
    <property type="protein sequence ID" value="SFH68503.1"/>
    <property type="molecule type" value="Genomic_DNA"/>
</dbReference>
<dbReference type="Proteomes" id="UP000199377">
    <property type="component" value="Unassembled WGS sequence"/>
</dbReference>
<evidence type="ECO:0000313" key="1">
    <source>
        <dbReference type="EMBL" id="SFH68503.1"/>
    </source>
</evidence>
<dbReference type="AlphaFoldDB" id="A0A1I3C252"/>
<dbReference type="OrthoDB" id="2082589at2"/>
<dbReference type="RefSeq" id="WP_092857482.1">
    <property type="nucleotide sequence ID" value="NZ_FOQH01000001.1"/>
</dbReference>
<gene>
    <name evidence="1" type="ORF">SAMN05216258_101508</name>
</gene>
<evidence type="ECO:0008006" key="3">
    <source>
        <dbReference type="Google" id="ProtNLM"/>
    </source>
</evidence>
<dbReference type="STRING" id="1114924.SAMN05216258_101508"/>